<feature type="region of interest" description="Disordered" evidence="5">
    <location>
        <begin position="1"/>
        <end position="32"/>
    </location>
</feature>
<dbReference type="GO" id="GO:0005525">
    <property type="term" value="F:GTP binding"/>
    <property type="evidence" value="ECO:0007669"/>
    <property type="project" value="UniProtKB-KW"/>
</dbReference>
<feature type="domain" description="G" evidence="6">
    <location>
        <begin position="398"/>
        <end position="451"/>
    </location>
</feature>
<sequence length="715" mass="79738">MPPKTQKKKKSLSHAQKMLQAQKARPGEGELTTTTTMRATQLSALQGMATTVFTVDALDLKSTKVPSRGGGGDKKTRGIGSRNAHKKGVQTTFAKEADYDVERRVKDARRPIGTAPKAYEELDVVVAKTKSATTISDGAIIVEHQSVEAIDFMPRRPKWSRKGDAKETSKNRLRLRERKAFAKWARRVKEKMVAKGGYPPAFEQNLEVWRQLWRAMERADVICCVLDARNPMLHFPAAMYAHATRVHKKPLICALNKIDRVPREAAEKWRKCLLEGLPGLDEVIGFIAVEQDEDGMREEEEGEEEEEEELDEEELAKRVYEPTREMTVGKSALISAVKRVAKYGKRWKHVVEDDPHEDVDSRLHRTKTKNYAFFEDEFENIHGEDDEGDDAPKDECVVALVGHPNVGKSSMINTLLGRKAVSVKATPGHTKTLQTLRFAKGVWLCDSPGLVFPRVDASLPEQIVGGIVPLPIVREPYSSLRWLAEMRDACKDRWKAYADSKTSNEKDRRLAEELSKTLPETLKISALPTDLYDSEVLELRDASDVLEGFLPWSPLSLARETALKRKLLVSGGRPDDRAGGVIALKRVLDGKSPYAVPPPIDIVAIKARRDSAHAPFADEDVNIENEEGFEEELEEMNRNDNGLILAEDGGGGGAHDALDLIDYFDDEDPCFDPAPKKVDIKSNDDDSDESEGDERNSRKAGPSNAFAALSLEEDD</sequence>
<reference evidence="7 8" key="1">
    <citation type="submission" date="2011-10" db="EMBL/GenBank/DDBJ databases">
        <authorList>
            <person name="Genoscope - CEA"/>
        </authorList>
    </citation>
    <scope>NUCLEOTIDE SEQUENCE [LARGE SCALE GENOMIC DNA]</scope>
    <source>
        <strain evidence="7 8">RCC 1105</strain>
    </source>
</reference>
<keyword evidence="8" id="KW-1185">Reference proteome</keyword>
<name>K8F2G7_9CHLO</name>
<evidence type="ECO:0000313" key="8">
    <source>
        <dbReference type="Proteomes" id="UP000198341"/>
    </source>
</evidence>
<dbReference type="GO" id="GO:0003924">
    <property type="term" value="F:GTPase activity"/>
    <property type="evidence" value="ECO:0007669"/>
    <property type="project" value="InterPro"/>
</dbReference>
<proteinExistence type="predicted"/>
<dbReference type="OrthoDB" id="391988at2759"/>
<dbReference type="Pfam" id="PF01926">
    <property type="entry name" value="MMR_HSR1"/>
    <property type="match status" value="1"/>
</dbReference>
<dbReference type="Proteomes" id="UP000198341">
    <property type="component" value="Chromosome 3"/>
</dbReference>
<dbReference type="SUPFAM" id="SSF52540">
    <property type="entry name" value="P-loop containing nucleoside triphosphate hydrolases"/>
    <property type="match status" value="1"/>
</dbReference>
<feature type="compositionally biased region" description="Basic and acidic residues" evidence="5">
    <location>
        <begin position="674"/>
        <end position="684"/>
    </location>
</feature>
<dbReference type="RefSeq" id="XP_007514296.1">
    <property type="nucleotide sequence ID" value="XM_007514234.1"/>
</dbReference>
<feature type="region of interest" description="Disordered" evidence="5">
    <location>
        <begin position="293"/>
        <end position="314"/>
    </location>
</feature>
<evidence type="ECO:0000256" key="4">
    <source>
        <dbReference type="ARBA" id="ARBA00039902"/>
    </source>
</evidence>
<dbReference type="eggNOG" id="KOG1424">
    <property type="taxonomic scope" value="Eukaryota"/>
</dbReference>
<keyword evidence="2" id="KW-0342">GTP-binding</keyword>
<accession>K8F2G7</accession>
<dbReference type="InterPro" id="IPR006073">
    <property type="entry name" value="GTP-bd"/>
</dbReference>
<evidence type="ECO:0000256" key="5">
    <source>
        <dbReference type="SAM" id="MobiDB-lite"/>
    </source>
</evidence>
<dbReference type="Gene3D" id="3.40.50.300">
    <property type="entry name" value="P-loop containing nucleotide triphosphate hydrolases"/>
    <property type="match status" value="1"/>
</dbReference>
<dbReference type="AlphaFoldDB" id="K8F2G7"/>
<keyword evidence="1" id="KW-0547">Nucleotide-binding</keyword>
<dbReference type="STRING" id="41875.K8F2G7"/>
<evidence type="ECO:0000313" key="7">
    <source>
        <dbReference type="EMBL" id="CCO15733.1"/>
    </source>
</evidence>
<dbReference type="InterPro" id="IPR043358">
    <property type="entry name" value="GNL1-like"/>
</dbReference>
<protein>
    <recommendedName>
        <fullName evidence="4">Guanine nucleotide-binding protein-like 1</fullName>
    </recommendedName>
</protein>
<evidence type="ECO:0000259" key="6">
    <source>
        <dbReference type="Pfam" id="PF01926"/>
    </source>
</evidence>
<dbReference type="InterPro" id="IPR027417">
    <property type="entry name" value="P-loop_NTPase"/>
</dbReference>
<dbReference type="EMBL" id="FO082276">
    <property type="protein sequence ID" value="CCO15733.1"/>
    <property type="molecule type" value="Genomic_DNA"/>
</dbReference>
<feature type="compositionally biased region" description="Basic residues" evidence="5">
    <location>
        <begin position="1"/>
        <end position="12"/>
    </location>
</feature>
<evidence type="ECO:0000256" key="1">
    <source>
        <dbReference type="ARBA" id="ARBA00022741"/>
    </source>
</evidence>
<dbReference type="GeneID" id="19016854"/>
<organism evidence="7 8">
    <name type="scientific">Bathycoccus prasinos</name>
    <dbReference type="NCBI Taxonomy" id="41875"/>
    <lineage>
        <taxon>Eukaryota</taxon>
        <taxon>Viridiplantae</taxon>
        <taxon>Chlorophyta</taxon>
        <taxon>Mamiellophyceae</taxon>
        <taxon>Mamiellales</taxon>
        <taxon>Bathycoccaceae</taxon>
        <taxon>Bathycoccus</taxon>
    </lineage>
</organism>
<gene>
    <name evidence="7" type="ORF">Bathy03g03170</name>
</gene>
<comment type="function">
    <text evidence="3">Possible regulatory or functional link with the histocompatibility cluster.</text>
</comment>
<feature type="region of interest" description="Disordered" evidence="5">
    <location>
        <begin position="669"/>
        <end position="715"/>
    </location>
</feature>
<evidence type="ECO:0000256" key="3">
    <source>
        <dbReference type="ARBA" id="ARBA00037770"/>
    </source>
</evidence>
<dbReference type="PANTHER" id="PTHR45709">
    <property type="entry name" value="LARGE SUBUNIT GTPASE 1 HOMOLOG-RELATED"/>
    <property type="match status" value="1"/>
</dbReference>
<feature type="region of interest" description="Disordered" evidence="5">
    <location>
        <begin position="62"/>
        <end position="89"/>
    </location>
</feature>
<evidence type="ECO:0000256" key="2">
    <source>
        <dbReference type="ARBA" id="ARBA00023134"/>
    </source>
</evidence>
<dbReference type="PANTHER" id="PTHR45709:SF3">
    <property type="entry name" value="GUANINE NUCLEOTIDE-BINDING PROTEIN-LIKE 1"/>
    <property type="match status" value="1"/>
</dbReference>
<dbReference type="KEGG" id="bpg:Bathy03g03170"/>